<dbReference type="EMBL" id="WTVS01000116">
    <property type="protein sequence ID" value="NMG00963.1"/>
    <property type="molecule type" value="Genomic_DNA"/>
</dbReference>
<sequence>MPDLFSPLTLGDIELANRIVMAPMTRSRAGTGDVPTDLMVEYYRQRATAGLIVAEGTQPSANGKGYCRTPGIHTADQIAGWRKVTDAVHREGGRIVLQIMHVGRIANHLNKDPGTETVAPSAIRAAGKIFTDAAGMVEHDLPRALRTDEIPGVIAEYRRATENALEAGFDGVELHCTSGYLPMQFLAANTNQRDDAYGGTPQKRLRFVVEALEAMAFAAGSGRVGLRICPANPFNDVLDDDPVTTYTGLLQAIDPMGLAFLHVMRSPLRELDALALARSNFRGPIIANDSFKLASAQRVITEGKGEAVSFGRYFIGNPDLVRRFREGAPLAEFDQGTLYTPGPRGYTDYPSLAA</sequence>
<dbReference type="InterPro" id="IPR013785">
    <property type="entry name" value="Aldolase_TIM"/>
</dbReference>
<evidence type="ECO:0000313" key="3">
    <source>
        <dbReference type="Proteomes" id="UP000634522"/>
    </source>
</evidence>
<accession>A0ABX1NNL9</accession>
<comment type="caution">
    <text evidence="2">The sequence shown here is derived from an EMBL/GenBank/DDBJ whole genome shotgun (WGS) entry which is preliminary data.</text>
</comment>
<dbReference type="Gene3D" id="3.20.20.70">
    <property type="entry name" value="Aldolase class I"/>
    <property type="match status" value="1"/>
</dbReference>
<dbReference type="SUPFAM" id="SSF51395">
    <property type="entry name" value="FMN-linked oxidoreductases"/>
    <property type="match status" value="1"/>
</dbReference>
<dbReference type="InterPro" id="IPR045247">
    <property type="entry name" value="Oye-like"/>
</dbReference>
<evidence type="ECO:0000313" key="2">
    <source>
        <dbReference type="EMBL" id="NMG00963.1"/>
    </source>
</evidence>
<dbReference type="InterPro" id="IPR001155">
    <property type="entry name" value="OxRdtase_FMN_N"/>
</dbReference>
<proteinExistence type="predicted"/>
<feature type="domain" description="NADH:flavin oxidoreductase/NADH oxidase N-terminal" evidence="1">
    <location>
        <begin position="3"/>
        <end position="329"/>
    </location>
</feature>
<gene>
    <name evidence="2" type="ORF">GPA27_26670</name>
</gene>
<dbReference type="Pfam" id="PF00724">
    <property type="entry name" value="Oxidored_FMN"/>
    <property type="match status" value="1"/>
</dbReference>
<evidence type="ECO:0000259" key="1">
    <source>
        <dbReference type="Pfam" id="PF00724"/>
    </source>
</evidence>
<name>A0ABX1NNL9_9RHOO</name>
<reference evidence="2 3" key="1">
    <citation type="submission" date="2019-12" db="EMBL/GenBank/DDBJ databases">
        <title>Comparative genomics gives insights into the taxonomy of the Azoarcus-Aromatoleum group and reveals separate origins of nif in the plant-associated Azoarcus and non-plant-associated Aromatoleum sub-groups.</title>
        <authorList>
            <person name="Lafos M."/>
            <person name="Maluk M."/>
            <person name="Batista M."/>
            <person name="Junghare M."/>
            <person name="Carmona M."/>
            <person name="Faoro H."/>
            <person name="Cruz L.M."/>
            <person name="Battistoni F."/>
            <person name="De Souza E."/>
            <person name="Pedrosa F."/>
            <person name="Chen W.-M."/>
            <person name="Poole P.S."/>
            <person name="Dixon R.A."/>
            <person name="James E.K."/>
        </authorList>
    </citation>
    <scope>NUCLEOTIDE SEQUENCE [LARGE SCALE GENOMIC DNA]</scope>
    <source>
        <strain evidence="2 3">T</strain>
    </source>
</reference>
<organism evidence="2 3">
    <name type="scientific">Aromatoleum toluolicum</name>
    <dbReference type="NCBI Taxonomy" id="90060"/>
    <lineage>
        <taxon>Bacteria</taxon>
        <taxon>Pseudomonadati</taxon>
        <taxon>Pseudomonadota</taxon>
        <taxon>Betaproteobacteria</taxon>
        <taxon>Rhodocyclales</taxon>
        <taxon>Rhodocyclaceae</taxon>
        <taxon>Aromatoleum</taxon>
    </lineage>
</organism>
<dbReference type="RefSeq" id="WP_169143467.1">
    <property type="nucleotide sequence ID" value="NZ_WTVS01000116.1"/>
</dbReference>
<dbReference type="PANTHER" id="PTHR22893">
    <property type="entry name" value="NADH OXIDOREDUCTASE-RELATED"/>
    <property type="match status" value="1"/>
</dbReference>
<dbReference type="CDD" id="cd02933">
    <property type="entry name" value="OYE_like_FMN"/>
    <property type="match status" value="1"/>
</dbReference>
<dbReference type="PANTHER" id="PTHR22893:SF91">
    <property type="entry name" value="NADPH DEHYDROGENASE 2-RELATED"/>
    <property type="match status" value="1"/>
</dbReference>
<protein>
    <submittedName>
        <fullName evidence="2">Alkene reductase</fullName>
    </submittedName>
</protein>
<dbReference type="Proteomes" id="UP000634522">
    <property type="component" value="Unassembled WGS sequence"/>
</dbReference>
<keyword evidence="3" id="KW-1185">Reference proteome</keyword>